<feature type="compositionally biased region" description="Basic and acidic residues" evidence="1">
    <location>
        <begin position="224"/>
        <end position="236"/>
    </location>
</feature>
<feature type="compositionally biased region" description="Acidic residues" evidence="1">
    <location>
        <begin position="244"/>
        <end position="253"/>
    </location>
</feature>
<comment type="caution">
    <text evidence="2">The sequence shown here is derived from an EMBL/GenBank/DDBJ whole genome shotgun (WGS) entry which is preliminary data.</text>
</comment>
<sequence length="253" mass="29942">MSKRTVEQQHQQQNMQKKHNKLEQFRSKLDQIENELMEVSDQLKDQLARNEKLRKEKGEIEKMPIEREGENRLIKERISVNVAKMEQNHAQLRKNQKEVNYEFAEIIKFFDGWLRESQTHFASSPFTPTTENHSLQRQQNLKASIWAIDLFELRQFRNGNSLAQCMECGKKFITTEEAAMGWHIVQEHPQYAAQLLQKQLERDAQQRQGTNGTETTAQKRKRKATEEQEKPTKLLRDLWGSSKDEEETEQMNS</sequence>
<evidence type="ECO:0000313" key="3">
    <source>
        <dbReference type="Proteomes" id="UP001620626"/>
    </source>
</evidence>
<evidence type="ECO:0000256" key="1">
    <source>
        <dbReference type="SAM" id="MobiDB-lite"/>
    </source>
</evidence>
<dbReference type="AlphaFoldDB" id="A0ABD2IUU6"/>
<proteinExistence type="predicted"/>
<organism evidence="2 3">
    <name type="scientific">Heterodera trifolii</name>
    <dbReference type="NCBI Taxonomy" id="157864"/>
    <lineage>
        <taxon>Eukaryota</taxon>
        <taxon>Metazoa</taxon>
        <taxon>Ecdysozoa</taxon>
        <taxon>Nematoda</taxon>
        <taxon>Chromadorea</taxon>
        <taxon>Rhabditida</taxon>
        <taxon>Tylenchina</taxon>
        <taxon>Tylenchomorpha</taxon>
        <taxon>Tylenchoidea</taxon>
        <taxon>Heteroderidae</taxon>
        <taxon>Heteroderinae</taxon>
        <taxon>Heterodera</taxon>
    </lineage>
</organism>
<accession>A0ABD2IUU6</accession>
<dbReference type="Proteomes" id="UP001620626">
    <property type="component" value="Unassembled WGS sequence"/>
</dbReference>
<reference evidence="2 3" key="1">
    <citation type="submission" date="2024-10" db="EMBL/GenBank/DDBJ databases">
        <authorList>
            <person name="Kim D."/>
        </authorList>
    </citation>
    <scope>NUCLEOTIDE SEQUENCE [LARGE SCALE GENOMIC DNA]</scope>
    <source>
        <strain evidence="2">BH-2024</strain>
    </source>
</reference>
<feature type="compositionally biased region" description="Polar residues" evidence="1">
    <location>
        <begin position="206"/>
        <end position="216"/>
    </location>
</feature>
<keyword evidence="3" id="KW-1185">Reference proteome</keyword>
<protein>
    <recommendedName>
        <fullName evidence="4">C2H2-type domain-containing protein</fullName>
    </recommendedName>
</protein>
<dbReference type="EMBL" id="JBICBT010001137">
    <property type="protein sequence ID" value="KAL3081385.1"/>
    <property type="molecule type" value="Genomic_DNA"/>
</dbReference>
<evidence type="ECO:0000313" key="2">
    <source>
        <dbReference type="EMBL" id="KAL3081385.1"/>
    </source>
</evidence>
<feature type="region of interest" description="Disordered" evidence="1">
    <location>
        <begin position="202"/>
        <end position="253"/>
    </location>
</feature>
<feature type="region of interest" description="Disordered" evidence="1">
    <location>
        <begin position="1"/>
        <end position="22"/>
    </location>
</feature>
<gene>
    <name evidence="2" type="ORF">niasHT_039862</name>
</gene>
<evidence type="ECO:0008006" key="4">
    <source>
        <dbReference type="Google" id="ProtNLM"/>
    </source>
</evidence>
<name>A0ABD2IUU6_9BILA</name>